<dbReference type="EMBL" id="LAEV01001664">
    <property type="protein sequence ID" value="KKA27528.1"/>
    <property type="molecule type" value="Genomic_DNA"/>
</dbReference>
<dbReference type="Gene3D" id="1.10.10.10">
    <property type="entry name" value="Winged helix-like DNA-binding domain superfamily/Winged helix DNA-binding domain"/>
    <property type="match status" value="1"/>
</dbReference>
<accession>A0A0F4ZCA6</accession>
<organism evidence="13 14">
    <name type="scientific">Thielaviopsis punctulata</name>
    <dbReference type="NCBI Taxonomy" id="72032"/>
    <lineage>
        <taxon>Eukaryota</taxon>
        <taxon>Fungi</taxon>
        <taxon>Dikarya</taxon>
        <taxon>Ascomycota</taxon>
        <taxon>Pezizomycotina</taxon>
        <taxon>Sordariomycetes</taxon>
        <taxon>Hypocreomycetidae</taxon>
        <taxon>Microascales</taxon>
        <taxon>Ceratocystidaceae</taxon>
        <taxon>Thielaviopsis</taxon>
    </lineage>
</organism>
<evidence type="ECO:0000256" key="3">
    <source>
        <dbReference type="ARBA" id="ARBA00021453"/>
    </source>
</evidence>
<comment type="caution">
    <text evidence="13">The sequence shown here is derived from an EMBL/GenBank/DDBJ whole genome shotgun (WGS) entry which is preliminary data.</text>
</comment>
<dbReference type="InterPro" id="IPR040450">
    <property type="entry name" value="TFIIF_beta_HTH"/>
</dbReference>
<dbReference type="GO" id="GO:0005674">
    <property type="term" value="C:transcription factor TFIIF complex"/>
    <property type="evidence" value="ECO:0007669"/>
    <property type="project" value="InterPro"/>
</dbReference>
<dbReference type="Proteomes" id="UP000033483">
    <property type="component" value="Unassembled WGS sequence"/>
</dbReference>
<dbReference type="Pfam" id="PF17683">
    <property type="entry name" value="TFIIF_beta_N"/>
    <property type="match status" value="1"/>
</dbReference>
<dbReference type="InterPro" id="IPR011039">
    <property type="entry name" value="TFIIF_interaction"/>
</dbReference>
<sequence>MAEVPIKADPDAPVVSGAEDDDIYEDAGDLEFYTDGNNPSAHQFANMYLFRVGKSLYDVWSKLDDDEEITIGHIRQWYEPLPDGTPGPPRMKFRLADNIPGHQTIPKEYNLNISTGVQNTYLFSEQDLDGFKAKSGGRNPAATEGIPFSILKPKPEKVDKPKYDKRHKFVPFYRKAIPKKTKIIGKVSYDLSCAPANPEEQKHLLAMHAHETGKTSKVEIINKRQGEVVNIGTNRATKWENELIKAPAKPVKTKGQELKAARIPENELLDMLFRAFERYQYWSMKTLRHDTKQPEAYLRSTLEKVAVLNKTGRFANLWSLRPENVRNSAKPEELAPEFEGEDDDEDMQMEDVL</sequence>
<evidence type="ECO:0000256" key="6">
    <source>
        <dbReference type="ARBA" id="ARBA00023163"/>
    </source>
</evidence>
<dbReference type="SUPFAM" id="SSF46785">
    <property type="entry name" value="Winged helix' DNA-binding domain"/>
    <property type="match status" value="1"/>
</dbReference>
<evidence type="ECO:0000313" key="14">
    <source>
        <dbReference type="Proteomes" id="UP000033483"/>
    </source>
</evidence>
<evidence type="ECO:0000256" key="8">
    <source>
        <dbReference type="ARBA" id="ARBA00081473"/>
    </source>
</evidence>
<evidence type="ECO:0000256" key="9">
    <source>
        <dbReference type="ARBA" id="ARBA00081863"/>
    </source>
</evidence>
<dbReference type="InterPro" id="IPR040504">
    <property type="entry name" value="TFIIF_beta_N"/>
</dbReference>
<comment type="subcellular location">
    <subcellularLocation>
        <location evidence="1">Nucleus</location>
    </subcellularLocation>
</comment>
<dbReference type="OrthoDB" id="26094at2759"/>
<evidence type="ECO:0000256" key="4">
    <source>
        <dbReference type="ARBA" id="ARBA00023015"/>
    </source>
</evidence>
<dbReference type="FunFam" id="1.10.10.10:FF:000035">
    <property type="entry name" value="General transcription factor IIF subunit 2"/>
    <property type="match status" value="1"/>
</dbReference>
<feature type="compositionally biased region" description="Acidic residues" evidence="10">
    <location>
        <begin position="334"/>
        <end position="353"/>
    </location>
</feature>
<evidence type="ECO:0000256" key="5">
    <source>
        <dbReference type="ARBA" id="ARBA00023125"/>
    </source>
</evidence>
<evidence type="ECO:0000256" key="7">
    <source>
        <dbReference type="ARBA" id="ARBA00023242"/>
    </source>
</evidence>
<name>A0A0F4ZCA6_9PEZI</name>
<dbReference type="GO" id="GO:0006367">
    <property type="term" value="P:transcription initiation at RNA polymerase II promoter"/>
    <property type="evidence" value="ECO:0007669"/>
    <property type="project" value="InterPro"/>
</dbReference>
<comment type="similarity">
    <text evidence="2">Belongs to the TFIIF beta subunit family.</text>
</comment>
<dbReference type="InterPro" id="IPR036390">
    <property type="entry name" value="WH_DNA-bd_sf"/>
</dbReference>
<dbReference type="SUPFAM" id="SSF50916">
    <property type="entry name" value="Rap30/74 interaction domains"/>
    <property type="match status" value="1"/>
</dbReference>
<evidence type="ECO:0000256" key="10">
    <source>
        <dbReference type="SAM" id="MobiDB-lite"/>
    </source>
</evidence>
<proteinExistence type="inferred from homology"/>
<evidence type="ECO:0000313" key="13">
    <source>
        <dbReference type="EMBL" id="KKA27528.1"/>
    </source>
</evidence>
<evidence type="ECO:0000256" key="1">
    <source>
        <dbReference type="ARBA" id="ARBA00004123"/>
    </source>
</evidence>
<dbReference type="InterPro" id="IPR036388">
    <property type="entry name" value="WH-like_DNA-bd_sf"/>
</dbReference>
<dbReference type="PANTHER" id="PTHR10445:SF0">
    <property type="entry name" value="GENERAL TRANSCRIPTION FACTOR IIF SUBUNIT 2"/>
    <property type="match status" value="1"/>
</dbReference>
<evidence type="ECO:0000256" key="2">
    <source>
        <dbReference type="ARBA" id="ARBA00009543"/>
    </source>
</evidence>
<feature type="region of interest" description="Disordered" evidence="10">
    <location>
        <begin position="325"/>
        <end position="353"/>
    </location>
</feature>
<dbReference type="AlphaFoldDB" id="A0A0F4ZCA6"/>
<keyword evidence="5" id="KW-0238">DNA-binding</keyword>
<feature type="domain" description="TFIIF beta subunit N-terminal" evidence="12">
    <location>
        <begin position="46"/>
        <end position="196"/>
    </location>
</feature>
<evidence type="ECO:0000259" key="11">
    <source>
        <dbReference type="Pfam" id="PF02270"/>
    </source>
</evidence>
<protein>
    <recommendedName>
        <fullName evidence="3">Transcription initiation factor IIF subunit beta</fullName>
    </recommendedName>
    <alternativeName>
        <fullName evidence="9">TFIIF medium subunit</fullName>
    </alternativeName>
    <alternativeName>
        <fullName evidence="8">TFIIF-beta</fullName>
    </alternativeName>
</protein>
<evidence type="ECO:0000259" key="12">
    <source>
        <dbReference type="Pfam" id="PF17683"/>
    </source>
</evidence>
<dbReference type="PANTHER" id="PTHR10445">
    <property type="entry name" value="GENERAL TRANSCRIPTION FACTOR IIF SUBUNIT 2"/>
    <property type="match status" value="1"/>
</dbReference>
<dbReference type="CDD" id="cd07980">
    <property type="entry name" value="TFIIF_beta"/>
    <property type="match status" value="1"/>
</dbReference>
<keyword evidence="14" id="KW-1185">Reference proteome</keyword>
<reference evidence="13 14" key="1">
    <citation type="submission" date="2015-03" db="EMBL/GenBank/DDBJ databases">
        <authorList>
            <person name="Radwan O."/>
            <person name="Al-Naeli F.A."/>
            <person name="Rendon G.A."/>
            <person name="Fields C."/>
        </authorList>
    </citation>
    <scope>NUCLEOTIDE SEQUENCE [LARGE SCALE GENOMIC DNA]</scope>
    <source>
        <strain evidence="13">CR-DP1</strain>
    </source>
</reference>
<dbReference type="Pfam" id="PF02270">
    <property type="entry name" value="TFIIF_beta"/>
    <property type="match status" value="1"/>
</dbReference>
<feature type="domain" description="TFIIF beta subunit HTH" evidence="11">
    <location>
        <begin position="261"/>
        <end position="324"/>
    </location>
</feature>
<dbReference type="InterPro" id="IPR003196">
    <property type="entry name" value="TFIIF_beta"/>
</dbReference>
<gene>
    <name evidence="13" type="ORF">TD95_001804</name>
</gene>
<keyword evidence="7" id="KW-0539">Nucleus</keyword>
<keyword evidence="4" id="KW-0805">Transcription regulation</keyword>
<dbReference type="GO" id="GO:0003677">
    <property type="term" value="F:DNA binding"/>
    <property type="evidence" value="ECO:0007669"/>
    <property type="project" value="UniProtKB-KW"/>
</dbReference>
<keyword evidence="6" id="KW-0804">Transcription</keyword>